<dbReference type="GO" id="GO:0003689">
    <property type="term" value="F:DNA clamp loader activity"/>
    <property type="evidence" value="ECO:0007669"/>
    <property type="project" value="TreeGrafter"/>
</dbReference>
<keyword evidence="3" id="KW-0378">Hydrolase</keyword>
<evidence type="ECO:0000313" key="3">
    <source>
        <dbReference type="EMBL" id="KAG5459230.1"/>
    </source>
</evidence>
<dbReference type="PANTHER" id="PTHR11669">
    <property type="entry name" value="REPLICATION FACTOR C / DNA POLYMERASE III GAMMA-TAU SUBUNIT"/>
    <property type="match status" value="1"/>
</dbReference>
<dbReference type="InterPro" id="IPR027417">
    <property type="entry name" value="P-loop_NTPase"/>
</dbReference>
<dbReference type="GO" id="GO:0005663">
    <property type="term" value="C:DNA replication factor C complex"/>
    <property type="evidence" value="ECO:0007669"/>
    <property type="project" value="TreeGrafter"/>
</dbReference>
<protein>
    <submittedName>
        <fullName evidence="3">P-loop containing nucleoside triphosphate hydrolase protein</fullName>
    </submittedName>
</protein>
<name>A0A8H8DI65_9FUNG</name>
<dbReference type="InterPro" id="IPR003959">
    <property type="entry name" value="ATPase_AAA_core"/>
</dbReference>
<proteinExistence type="inferred from homology"/>
<dbReference type="AlphaFoldDB" id="A0A8H8DI65"/>
<dbReference type="CDD" id="cd00009">
    <property type="entry name" value="AAA"/>
    <property type="match status" value="1"/>
</dbReference>
<comment type="caution">
    <text evidence="3">The sequence shown here is derived from an EMBL/GenBank/DDBJ whole genome shotgun (WGS) entry which is preliminary data.</text>
</comment>
<dbReference type="GO" id="GO:0006281">
    <property type="term" value="P:DNA repair"/>
    <property type="evidence" value="ECO:0007669"/>
    <property type="project" value="TreeGrafter"/>
</dbReference>
<dbReference type="OrthoDB" id="4199794at2759"/>
<dbReference type="GO" id="GO:0006261">
    <property type="term" value="P:DNA-templated DNA replication"/>
    <property type="evidence" value="ECO:0007669"/>
    <property type="project" value="TreeGrafter"/>
</dbReference>
<reference evidence="3 4" key="1">
    <citation type="journal article" name="Sci. Rep.">
        <title>Genome-scale phylogenetic analyses confirm Olpidium as the closest living zoosporic fungus to the non-flagellated, terrestrial fungi.</title>
        <authorList>
            <person name="Chang Y."/>
            <person name="Rochon D."/>
            <person name="Sekimoto S."/>
            <person name="Wang Y."/>
            <person name="Chovatia M."/>
            <person name="Sandor L."/>
            <person name="Salamov A."/>
            <person name="Grigoriev I.V."/>
            <person name="Stajich J.E."/>
            <person name="Spatafora J.W."/>
        </authorList>
    </citation>
    <scope>NUCLEOTIDE SEQUENCE [LARGE SCALE GENOMIC DNA]</scope>
    <source>
        <strain evidence="3">S191</strain>
    </source>
</reference>
<dbReference type="Proteomes" id="UP000673691">
    <property type="component" value="Unassembled WGS sequence"/>
</dbReference>
<dbReference type="GO" id="GO:0005524">
    <property type="term" value="F:ATP binding"/>
    <property type="evidence" value="ECO:0007669"/>
    <property type="project" value="InterPro"/>
</dbReference>
<evidence type="ECO:0000259" key="2">
    <source>
        <dbReference type="SMART" id="SM00382"/>
    </source>
</evidence>
<dbReference type="Gene3D" id="3.40.50.300">
    <property type="entry name" value="P-loop containing nucleotide triphosphate hydrolases"/>
    <property type="match status" value="1"/>
</dbReference>
<dbReference type="InterPro" id="IPR003593">
    <property type="entry name" value="AAA+_ATPase"/>
</dbReference>
<dbReference type="EMBL" id="JAEFCI010007177">
    <property type="protein sequence ID" value="KAG5459230.1"/>
    <property type="molecule type" value="Genomic_DNA"/>
</dbReference>
<dbReference type="InterPro" id="IPR050238">
    <property type="entry name" value="DNA_Rep/Repair_Clamp_Loader"/>
</dbReference>
<sequence>MCVPAIRFLPRRRPSWWNCPCDRRFPRCLNRGPLRFALRRRAGSKSTGPKHWMTSSRIRILRQQQDTDAHPRPLACVSASVVQRFMDENRLPHLLFYGPPGTGKTSTVLACAKRLYGPQWKTMVLEVRAVVTKSSFPTAERAATATALSAAAVQLNASDDRGIDVVREQIRNFASTRKMFSSGFKMIILDEADSMTQAAQTALRRGSGSVIRLAVIEKFTRNVRFCLICNYVSKIIPALQSRCTRFRFAPLEREQVMSRLDHVIESERYNIALSV</sequence>
<dbReference type="PANTHER" id="PTHR11669:SF9">
    <property type="entry name" value="REPLICATION FACTOR C SUBUNIT 5"/>
    <property type="match status" value="1"/>
</dbReference>
<dbReference type="SMART" id="SM00382">
    <property type="entry name" value="AAA"/>
    <property type="match status" value="1"/>
</dbReference>
<comment type="similarity">
    <text evidence="1">Belongs to the activator 1 small subunits family.</text>
</comment>
<accession>A0A8H8DI65</accession>
<dbReference type="SUPFAM" id="SSF52540">
    <property type="entry name" value="P-loop containing nucleoside triphosphate hydrolases"/>
    <property type="match status" value="1"/>
</dbReference>
<evidence type="ECO:0000256" key="1">
    <source>
        <dbReference type="ARBA" id="ARBA00005378"/>
    </source>
</evidence>
<feature type="domain" description="AAA+ ATPase" evidence="2">
    <location>
        <begin position="90"/>
        <end position="254"/>
    </location>
</feature>
<dbReference type="Pfam" id="PF00004">
    <property type="entry name" value="AAA"/>
    <property type="match status" value="1"/>
</dbReference>
<organism evidence="3 4">
    <name type="scientific">Olpidium bornovanus</name>
    <dbReference type="NCBI Taxonomy" id="278681"/>
    <lineage>
        <taxon>Eukaryota</taxon>
        <taxon>Fungi</taxon>
        <taxon>Fungi incertae sedis</taxon>
        <taxon>Olpidiomycota</taxon>
        <taxon>Olpidiomycotina</taxon>
        <taxon>Olpidiomycetes</taxon>
        <taxon>Olpidiales</taxon>
        <taxon>Olpidiaceae</taxon>
        <taxon>Olpidium</taxon>
    </lineage>
</organism>
<gene>
    <name evidence="3" type="ORF">BJ554DRAFT_395</name>
</gene>
<evidence type="ECO:0000313" key="4">
    <source>
        <dbReference type="Proteomes" id="UP000673691"/>
    </source>
</evidence>
<dbReference type="GO" id="GO:0005634">
    <property type="term" value="C:nucleus"/>
    <property type="evidence" value="ECO:0007669"/>
    <property type="project" value="TreeGrafter"/>
</dbReference>
<dbReference type="GO" id="GO:0016887">
    <property type="term" value="F:ATP hydrolysis activity"/>
    <property type="evidence" value="ECO:0007669"/>
    <property type="project" value="InterPro"/>
</dbReference>
<keyword evidence="4" id="KW-1185">Reference proteome</keyword>